<feature type="compositionally biased region" description="Basic and acidic residues" evidence="1">
    <location>
        <begin position="159"/>
        <end position="168"/>
    </location>
</feature>
<organism evidence="2 3">
    <name type="scientific">Orbilia blumenaviensis</name>
    <dbReference type="NCBI Taxonomy" id="1796055"/>
    <lineage>
        <taxon>Eukaryota</taxon>
        <taxon>Fungi</taxon>
        <taxon>Dikarya</taxon>
        <taxon>Ascomycota</taxon>
        <taxon>Pezizomycotina</taxon>
        <taxon>Orbiliomycetes</taxon>
        <taxon>Orbiliales</taxon>
        <taxon>Orbiliaceae</taxon>
        <taxon>Orbilia</taxon>
    </lineage>
</organism>
<evidence type="ECO:0000313" key="2">
    <source>
        <dbReference type="EMBL" id="KAK6334341.1"/>
    </source>
</evidence>
<reference evidence="2 3" key="1">
    <citation type="submission" date="2019-10" db="EMBL/GenBank/DDBJ databases">
        <authorList>
            <person name="Palmer J.M."/>
        </authorList>
    </citation>
    <scope>NUCLEOTIDE SEQUENCE [LARGE SCALE GENOMIC DNA]</scope>
    <source>
        <strain evidence="2 3">TWF730</strain>
    </source>
</reference>
<dbReference type="Proteomes" id="UP001373714">
    <property type="component" value="Unassembled WGS sequence"/>
</dbReference>
<feature type="region of interest" description="Disordered" evidence="1">
    <location>
        <begin position="13"/>
        <end position="168"/>
    </location>
</feature>
<feature type="region of interest" description="Disordered" evidence="1">
    <location>
        <begin position="201"/>
        <end position="435"/>
    </location>
</feature>
<feature type="compositionally biased region" description="Basic and acidic residues" evidence="1">
    <location>
        <begin position="79"/>
        <end position="95"/>
    </location>
</feature>
<accession>A0AAV9U5X7</accession>
<comment type="caution">
    <text evidence="2">The sequence shown here is derived from an EMBL/GenBank/DDBJ whole genome shotgun (WGS) entry which is preliminary data.</text>
</comment>
<keyword evidence="3" id="KW-1185">Reference proteome</keyword>
<dbReference type="EMBL" id="JAVHNS010000015">
    <property type="protein sequence ID" value="KAK6334341.1"/>
    <property type="molecule type" value="Genomic_DNA"/>
</dbReference>
<gene>
    <name evidence="2" type="ORF">TWF730_003555</name>
</gene>
<sequence>MCIEIEIDKVSTVSSSTTAVARRVNTKAKMSSSSDSSGRTSHRSPEQKKLSPKPVIVERASSTSRKSKTSILKRTPSRSPREDKTVKFAVDDYDRPLSPSQMQHHKQSPKVAGEPRKADLKDNLSGFPTNGCGHGDFTLFPSPLPSPPQSPLFVPLPSKSEEARMRARQKKLEEEIAELTRRAVAREANHREQLRRRVVEFETSTREDKRSREIDIEGSFSRRVAARRERTRSEDGSIDLSSSPRHSSPRPSQETKTFSARFTGAFSASHNPASFFPSPLPSPAVSQVRSTVHFENSSSRPLSRRQSHSPTRRTQQVSLVPRGECYRPRSLDSIAAPPSAPNFVSATLPPAASLLPPAPSVPTSSSSASPRGRSVTPTDNRNRGRSPSPADSICAVVGGTDTEEELVLASDVEMSDSEDEEDNASTTTSSAPCRDRRQCERCGLFGHELVECETPALDLSLRRINRKREWEPGSPSMEGEVEGPPAKGLRHVKQSPPHSWYPGTPPATVDPCQFPRMFSERDG</sequence>
<evidence type="ECO:0000256" key="1">
    <source>
        <dbReference type="SAM" id="MobiDB-lite"/>
    </source>
</evidence>
<feature type="region of interest" description="Disordered" evidence="1">
    <location>
        <begin position="469"/>
        <end position="523"/>
    </location>
</feature>
<feature type="compositionally biased region" description="Basic and acidic residues" evidence="1">
    <location>
        <begin position="201"/>
        <end position="215"/>
    </location>
</feature>
<feature type="compositionally biased region" description="Basic and acidic residues" evidence="1">
    <location>
        <begin position="226"/>
        <end position="235"/>
    </location>
</feature>
<feature type="compositionally biased region" description="Polar residues" evidence="1">
    <location>
        <begin position="287"/>
        <end position="301"/>
    </location>
</feature>
<feature type="compositionally biased region" description="Low complexity" evidence="1">
    <location>
        <begin position="13"/>
        <end position="23"/>
    </location>
</feature>
<evidence type="ECO:0008006" key="4">
    <source>
        <dbReference type="Google" id="ProtNLM"/>
    </source>
</evidence>
<protein>
    <recommendedName>
        <fullName evidence="4">CCHC-type domain-containing protein</fullName>
    </recommendedName>
</protein>
<name>A0AAV9U5X7_9PEZI</name>
<feature type="compositionally biased region" description="Basic and acidic residues" evidence="1">
    <location>
        <begin position="113"/>
        <end position="122"/>
    </location>
</feature>
<evidence type="ECO:0000313" key="3">
    <source>
        <dbReference type="Proteomes" id="UP001373714"/>
    </source>
</evidence>
<feature type="compositionally biased region" description="Acidic residues" evidence="1">
    <location>
        <begin position="413"/>
        <end position="423"/>
    </location>
</feature>
<feature type="compositionally biased region" description="Low complexity" evidence="1">
    <location>
        <begin position="241"/>
        <end position="252"/>
    </location>
</feature>
<proteinExistence type="predicted"/>
<feature type="compositionally biased region" description="Low complexity" evidence="1">
    <location>
        <begin position="59"/>
        <end position="74"/>
    </location>
</feature>
<feature type="compositionally biased region" description="Basic residues" evidence="1">
    <location>
        <begin position="302"/>
        <end position="311"/>
    </location>
</feature>
<feature type="compositionally biased region" description="Low complexity" evidence="1">
    <location>
        <begin position="344"/>
        <end position="370"/>
    </location>
</feature>
<dbReference type="AlphaFoldDB" id="A0AAV9U5X7"/>
<feature type="compositionally biased region" description="Polar residues" evidence="1">
    <location>
        <begin position="254"/>
        <end position="271"/>
    </location>
</feature>